<dbReference type="Proteomes" id="UP000236291">
    <property type="component" value="Unassembled WGS sequence"/>
</dbReference>
<gene>
    <name evidence="2" type="ORF">L195_g049445</name>
</gene>
<evidence type="ECO:0000256" key="1">
    <source>
        <dbReference type="SAM" id="Phobius"/>
    </source>
</evidence>
<organism evidence="2 3">
    <name type="scientific">Trifolium pratense</name>
    <name type="common">Red clover</name>
    <dbReference type="NCBI Taxonomy" id="57577"/>
    <lineage>
        <taxon>Eukaryota</taxon>
        <taxon>Viridiplantae</taxon>
        <taxon>Streptophyta</taxon>
        <taxon>Embryophyta</taxon>
        <taxon>Tracheophyta</taxon>
        <taxon>Spermatophyta</taxon>
        <taxon>Magnoliopsida</taxon>
        <taxon>eudicotyledons</taxon>
        <taxon>Gunneridae</taxon>
        <taxon>Pentapetalae</taxon>
        <taxon>rosids</taxon>
        <taxon>fabids</taxon>
        <taxon>Fabales</taxon>
        <taxon>Fabaceae</taxon>
        <taxon>Papilionoideae</taxon>
        <taxon>50 kb inversion clade</taxon>
        <taxon>NPAAA clade</taxon>
        <taxon>Hologalegina</taxon>
        <taxon>IRL clade</taxon>
        <taxon>Trifolieae</taxon>
        <taxon>Trifolium</taxon>
    </lineage>
</organism>
<keyword evidence="1" id="KW-1133">Transmembrane helix</keyword>
<dbReference type="STRING" id="57577.A0A2K3JP60"/>
<proteinExistence type="predicted"/>
<evidence type="ECO:0000313" key="2">
    <source>
        <dbReference type="EMBL" id="PNX55814.1"/>
    </source>
</evidence>
<protein>
    <submittedName>
        <fullName evidence="2">Exostosin family protein</fullName>
    </submittedName>
</protein>
<dbReference type="EMBL" id="ASHM01072908">
    <property type="protein sequence ID" value="PNX55814.1"/>
    <property type="molecule type" value="Genomic_DNA"/>
</dbReference>
<comment type="caution">
    <text evidence="2">The sequence shown here is derived from an EMBL/GenBank/DDBJ whole genome shotgun (WGS) entry which is preliminary data.</text>
</comment>
<dbReference type="AlphaFoldDB" id="A0A2K3JP60"/>
<dbReference type="ExpressionAtlas" id="A0A2K3JP60">
    <property type="expression patterns" value="baseline"/>
</dbReference>
<feature type="transmembrane region" description="Helical" evidence="1">
    <location>
        <begin position="12"/>
        <end position="31"/>
    </location>
</feature>
<keyword evidence="1" id="KW-0812">Transmembrane</keyword>
<sequence>MHHQHHPLCTRTHQIGALLLVIATFFFTRLLDAPCRISPTVSSQRKFLLLPESQEVSIKIYVYDVNEIDGLNELLKGRDGKIAPEACLKGQWGSQ</sequence>
<reference evidence="2 3" key="2">
    <citation type="journal article" date="2017" name="Front. Plant Sci.">
        <title>Gene Classification and Mining of Molecular Markers Useful in Red Clover (Trifolium pratense) Breeding.</title>
        <authorList>
            <person name="Istvanek J."/>
            <person name="Dluhosova J."/>
            <person name="Dluhos P."/>
            <person name="Patkova L."/>
            <person name="Nedelnik J."/>
            <person name="Repkova J."/>
        </authorList>
    </citation>
    <scope>NUCLEOTIDE SEQUENCE [LARGE SCALE GENOMIC DNA]</scope>
    <source>
        <strain evidence="3">cv. Tatra</strain>
        <tissue evidence="2">Young leaves</tissue>
    </source>
</reference>
<keyword evidence="1" id="KW-0472">Membrane</keyword>
<accession>A0A2K3JP60</accession>
<name>A0A2K3JP60_TRIPR</name>
<evidence type="ECO:0000313" key="3">
    <source>
        <dbReference type="Proteomes" id="UP000236291"/>
    </source>
</evidence>
<reference evidence="2 3" key="1">
    <citation type="journal article" date="2014" name="Am. J. Bot.">
        <title>Genome assembly and annotation for red clover (Trifolium pratense; Fabaceae).</title>
        <authorList>
            <person name="Istvanek J."/>
            <person name="Jaros M."/>
            <person name="Krenek A."/>
            <person name="Repkova J."/>
        </authorList>
    </citation>
    <scope>NUCLEOTIDE SEQUENCE [LARGE SCALE GENOMIC DNA]</scope>
    <source>
        <strain evidence="3">cv. Tatra</strain>
        <tissue evidence="2">Young leaves</tissue>
    </source>
</reference>